<feature type="compositionally biased region" description="Basic and acidic residues" evidence="1">
    <location>
        <begin position="163"/>
        <end position="172"/>
    </location>
</feature>
<organism evidence="2 3">
    <name type="scientific">Flemingia macrophylla</name>
    <dbReference type="NCBI Taxonomy" id="520843"/>
    <lineage>
        <taxon>Eukaryota</taxon>
        <taxon>Viridiplantae</taxon>
        <taxon>Streptophyta</taxon>
        <taxon>Embryophyta</taxon>
        <taxon>Tracheophyta</taxon>
        <taxon>Spermatophyta</taxon>
        <taxon>Magnoliopsida</taxon>
        <taxon>eudicotyledons</taxon>
        <taxon>Gunneridae</taxon>
        <taxon>Pentapetalae</taxon>
        <taxon>rosids</taxon>
        <taxon>fabids</taxon>
        <taxon>Fabales</taxon>
        <taxon>Fabaceae</taxon>
        <taxon>Papilionoideae</taxon>
        <taxon>50 kb inversion clade</taxon>
        <taxon>NPAAA clade</taxon>
        <taxon>indigoferoid/millettioid clade</taxon>
        <taxon>Phaseoleae</taxon>
        <taxon>Flemingia</taxon>
    </lineage>
</organism>
<feature type="compositionally biased region" description="Basic and acidic residues" evidence="1">
    <location>
        <begin position="105"/>
        <end position="119"/>
    </location>
</feature>
<feature type="region of interest" description="Disordered" evidence="1">
    <location>
        <begin position="1"/>
        <end position="34"/>
    </location>
</feature>
<sequence>MGCCVSSNKTTTLRKSQDPPKPLISRYKPSESNATIEEETVKEVLSVTPKWNPTTFAKSKPRQNKFFKEEQRQVSEKKPLSIYIAEDTSEVRSFSETTPMATSTAEEREETRKRVERSQAKLLKNRSFPGERTVHGAREVGSVRFVQCRDQTAQKMGNGGARRSRDPAENTSRRLRSPATGSGAGEVRSVVGRSLSVRKTSRCPARVRTGTTENGYRKMKNPATERKWASAERRNVPWLKVQFQPKSAAKWFYGGQLKQFLQSFRDSSVSASTEIQKGHGF</sequence>
<protein>
    <submittedName>
        <fullName evidence="2">Uncharacterized protein</fullName>
    </submittedName>
</protein>
<feature type="region of interest" description="Disordered" evidence="1">
    <location>
        <begin position="152"/>
        <end position="190"/>
    </location>
</feature>
<feature type="compositionally biased region" description="Polar residues" evidence="1">
    <location>
        <begin position="1"/>
        <end position="14"/>
    </location>
</feature>
<dbReference type="PANTHER" id="PTHR33871">
    <property type="entry name" value="OS05G0503100 PROTEIN-RELATED"/>
    <property type="match status" value="1"/>
</dbReference>
<accession>A0ABD1N7B1</accession>
<dbReference type="AlphaFoldDB" id="A0ABD1N7B1"/>
<proteinExistence type="predicted"/>
<comment type="caution">
    <text evidence="2">The sequence shown here is derived from an EMBL/GenBank/DDBJ whole genome shotgun (WGS) entry which is preliminary data.</text>
</comment>
<feature type="compositionally biased region" description="Basic and acidic residues" evidence="1">
    <location>
        <begin position="66"/>
        <end position="79"/>
    </location>
</feature>
<dbReference type="EMBL" id="JBGMDY010000002">
    <property type="protein sequence ID" value="KAL2343986.1"/>
    <property type="molecule type" value="Genomic_DNA"/>
</dbReference>
<reference evidence="2 3" key="1">
    <citation type="submission" date="2024-08" db="EMBL/GenBank/DDBJ databases">
        <title>Insights into the chromosomal genome structure of Flemingia macrophylla.</title>
        <authorList>
            <person name="Ding Y."/>
            <person name="Zhao Y."/>
            <person name="Bi W."/>
            <person name="Wu M."/>
            <person name="Zhao G."/>
            <person name="Gong Y."/>
            <person name="Li W."/>
            <person name="Zhang P."/>
        </authorList>
    </citation>
    <scope>NUCLEOTIDE SEQUENCE [LARGE SCALE GENOMIC DNA]</scope>
    <source>
        <strain evidence="2">DYQJB</strain>
        <tissue evidence="2">Leaf</tissue>
    </source>
</reference>
<evidence type="ECO:0000313" key="2">
    <source>
        <dbReference type="EMBL" id="KAL2343986.1"/>
    </source>
</evidence>
<dbReference type="PANTHER" id="PTHR33871:SF14">
    <property type="match status" value="1"/>
</dbReference>
<feature type="compositionally biased region" description="Polar residues" evidence="1">
    <location>
        <begin position="91"/>
        <end position="104"/>
    </location>
</feature>
<name>A0ABD1N7B1_9FABA</name>
<evidence type="ECO:0000313" key="3">
    <source>
        <dbReference type="Proteomes" id="UP001603857"/>
    </source>
</evidence>
<feature type="region of interest" description="Disordered" evidence="1">
    <location>
        <begin position="55"/>
        <end position="133"/>
    </location>
</feature>
<evidence type="ECO:0000256" key="1">
    <source>
        <dbReference type="SAM" id="MobiDB-lite"/>
    </source>
</evidence>
<gene>
    <name evidence="2" type="ORF">Fmac_005271</name>
</gene>
<dbReference type="Proteomes" id="UP001603857">
    <property type="component" value="Unassembled WGS sequence"/>
</dbReference>
<keyword evidence="3" id="KW-1185">Reference proteome</keyword>